<gene>
    <name evidence="2" type="ORF">UY98_C0002G0028</name>
</gene>
<dbReference type="AlphaFoldDB" id="A0A0G1YWU1"/>
<name>A0A0G1YWU1_9BACT</name>
<dbReference type="GO" id="GO:0005506">
    <property type="term" value="F:iron ion binding"/>
    <property type="evidence" value="ECO:0007669"/>
    <property type="project" value="InterPro"/>
</dbReference>
<reference evidence="2 3" key="1">
    <citation type="journal article" date="2015" name="Nature">
        <title>rRNA introns, odd ribosomes, and small enigmatic genomes across a large radiation of phyla.</title>
        <authorList>
            <person name="Brown C.T."/>
            <person name="Hug L.A."/>
            <person name="Thomas B.C."/>
            <person name="Sharon I."/>
            <person name="Castelle C.J."/>
            <person name="Singh A."/>
            <person name="Wilkins M.J."/>
            <person name="Williams K.H."/>
            <person name="Banfield J.F."/>
        </authorList>
    </citation>
    <scope>NUCLEOTIDE SEQUENCE [LARGE SCALE GENOMIC DNA]</scope>
</reference>
<organism evidence="2 3">
    <name type="scientific">Candidatus Kaiserbacteria bacterium GW2011_GWA2_58_9</name>
    <dbReference type="NCBI Taxonomy" id="1618672"/>
    <lineage>
        <taxon>Bacteria</taxon>
        <taxon>Candidatus Kaiseribacteriota</taxon>
    </lineage>
</organism>
<dbReference type="GO" id="GO:0051536">
    <property type="term" value="F:iron-sulfur cluster binding"/>
    <property type="evidence" value="ECO:0007669"/>
    <property type="project" value="InterPro"/>
</dbReference>
<evidence type="ECO:0000313" key="2">
    <source>
        <dbReference type="EMBL" id="KKW47933.1"/>
    </source>
</evidence>
<proteinExistence type="predicted"/>
<feature type="domain" description="NIF system FeS cluster assembly NifU N-terminal" evidence="1">
    <location>
        <begin position="6"/>
        <end position="119"/>
    </location>
</feature>
<accession>A0A0G1YWU1</accession>
<dbReference type="InterPro" id="IPR002871">
    <property type="entry name" value="NIF_FeS_clus_asmbl_NifU_N"/>
</dbReference>
<dbReference type="Gene3D" id="3.90.1010.10">
    <property type="match status" value="1"/>
</dbReference>
<dbReference type="CDD" id="cd06664">
    <property type="entry name" value="IscU_like"/>
    <property type="match status" value="1"/>
</dbReference>
<evidence type="ECO:0000313" key="3">
    <source>
        <dbReference type="Proteomes" id="UP000034789"/>
    </source>
</evidence>
<dbReference type="EMBL" id="LCSD01000002">
    <property type="protein sequence ID" value="KKW47933.1"/>
    <property type="molecule type" value="Genomic_DNA"/>
</dbReference>
<protein>
    <submittedName>
        <fullName evidence="2">SUF system FeS assembly protein, NifU family</fullName>
    </submittedName>
</protein>
<dbReference type="SUPFAM" id="SSF82649">
    <property type="entry name" value="SufE/NifU"/>
    <property type="match status" value="1"/>
</dbReference>
<dbReference type="Pfam" id="PF01592">
    <property type="entry name" value="NifU_N"/>
    <property type="match status" value="1"/>
</dbReference>
<dbReference type="PANTHER" id="PTHR10093">
    <property type="entry name" value="IRON-SULFUR CLUSTER ASSEMBLY ENZYME NIFU HOMOLOG"/>
    <property type="match status" value="1"/>
</dbReference>
<evidence type="ECO:0000259" key="1">
    <source>
        <dbReference type="Pfam" id="PF01592"/>
    </source>
</evidence>
<dbReference type="GO" id="GO:0016226">
    <property type="term" value="P:iron-sulfur cluster assembly"/>
    <property type="evidence" value="ECO:0007669"/>
    <property type="project" value="InterPro"/>
</dbReference>
<sequence>MDRDIYQEEILEHYRHPRNFGAIKKPTYSSSAENPLCGDSIVLELRIKRNKVDDVGFTGSGCALSTASASLFTEWMRGKTLAQLRKAKPSQLFHLIEIPITPVRHQCVLLPLKSLQRALGP</sequence>
<comment type="caution">
    <text evidence="2">The sequence shown here is derived from an EMBL/GenBank/DDBJ whole genome shotgun (WGS) entry which is preliminary data.</text>
</comment>
<dbReference type="Proteomes" id="UP000034789">
    <property type="component" value="Unassembled WGS sequence"/>
</dbReference>